<dbReference type="EMBL" id="OZ035832">
    <property type="protein sequence ID" value="CAL1571634.1"/>
    <property type="molecule type" value="Genomic_DNA"/>
</dbReference>
<proteinExistence type="predicted"/>
<keyword evidence="2" id="KW-1185">Reference proteome</keyword>
<dbReference type="Proteomes" id="UP001497482">
    <property type="component" value="Chromosome 10"/>
</dbReference>
<protein>
    <submittedName>
        <fullName evidence="1">Uncharacterized protein</fullName>
    </submittedName>
</protein>
<organism evidence="1 2">
    <name type="scientific">Knipowitschia caucasica</name>
    <name type="common">Caucasian dwarf goby</name>
    <name type="synonym">Pomatoschistus caucasicus</name>
    <dbReference type="NCBI Taxonomy" id="637954"/>
    <lineage>
        <taxon>Eukaryota</taxon>
        <taxon>Metazoa</taxon>
        <taxon>Chordata</taxon>
        <taxon>Craniata</taxon>
        <taxon>Vertebrata</taxon>
        <taxon>Euteleostomi</taxon>
        <taxon>Actinopterygii</taxon>
        <taxon>Neopterygii</taxon>
        <taxon>Teleostei</taxon>
        <taxon>Neoteleostei</taxon>
        <taxon>Acanthomorphata</taxon>
        <taxon>Gobiaria</taxon>
        <taxon>Gobiiformes</taxon>
        <taxon>Gobioidei</taxon>
        <taxon>Gobiidae</taxon>
        <taxon>Gobiinae</taxon>
        <taxon>Knipowitschia</taxon>
    </lineage>
</organism>
<evidence type="ECO:0000313" key="2">
    <source>
        <dbReference type="Proteomes" id="UP001497482"/>
    </source>
</evidence>
<accession>A0AAV2J299</accession>
<evidence type="ECO:0000313" key="1">
    <source>
        <dbReference type="EMBL" id="CAL1571634.1"/>
    </source>
</evidence>
<dbReference type="AlphaFoldDB" id="A0AAV2J299"/>
<name>A0AAV2J299_KNICA</name>
<reference evidence="1 2" key="1">
    <citation type="submission" date="2024-04" db="EMBL/GenBank/DDBJ databases">
        <authorList>
            <person name="Waldvogel A.-M."/>
            <person name="Schoenle A."/>
        </authorList>
    </citation>
    <scope>NUCLEOTIDE SEQUENCE [LARGE SCALE GENOMIC DNA]</scope>
</reference>
<gene>
    <name evidence="1" type="ORF">KC01_LOCUS3734</name>
</gene>
<sequence>MERMMRMERCVSHVQDQMRELQNTLQASLNLHRSPVRLTLSGEARCPSVPTDQQMGSLETILPLIQVLSNPEQPTNLLFVTWGTLHSLFMSSLQLEAQLDQHQLYPGLQHQTIHIRPGRSSSKEK</sequence>